<proteinExistence type="predicted"/>
<evidence type="ECO:0000313" key="2">
    <source>
        <dbReference type="Proteomes" id="UP001141552"/>
    </source>
</evidence>
<evidence type="ECO:0008006" key="3">
    <source>
        <dbReference type="Google" id="ProtNLM"/>
    </source>
</evidence>
<dbReference type="AlphaFoldDB" id="A0A9Q0JMN1"/>
<reference evidence="1" key="2">
    <citation type="journal article" date="2023" name="Plants (Basel)">
        <title>Annotation of the Turnera subulata (Passifloraceae) Draft Genome Reveals the S-Locus Evolved after the Divergence of Turneroideae from Passifloroideae in a Stepwise Manner.</title>
        <authorList>
            <person name="Henning P.M."/>
            <person name="Roalson E.H."/>
            <person name="Mir W."/>
            <person name="McCubbin A.G."/>
            <person name="Shore J.S."/>
        </authorList>
    </citation>
    <scope>NUCLEOTIDE SEQUENCE</scope>
    <source>
        <strain evidence="1">F60SS</strain>
    </source>
</reference>
<organism evidence="1 2">
    <name type="scientific">Turnera subulata</name>
    <dbReference type="NCBI Taxonomy" id="218843"/>
    <lineage>
        <taxon>Eukaryota</taxon>
        <taxon>Viridiplantae</taxon>
        <taxon>Streptophyta</taxon>
        <taxon>Embryophyta</taxon>
        <taxon>Tracheophyta</taxon>
        <taxon>Spermatophyta</taxon>
        <taxon>Magnoliopsida</taxon>
        <taxon>eudicotyledons</taxon>
        <taxon>Gunneridae</taxon>
        <taxon>Pentapetalae</taxon>
        <taxon>rosids</taxon>
        <taxon>fabids</taxon>
        <taxon>Malpighiales</taxon>
        <taxon>Passifloraceae</taxon>
        <taxon>Turnera</taxon>
    </lineage>
</organism>
<dbReference type="InterPro" id="IPR040256">
    <property type="entry name" value="At4g02000-like"/>
</dbReference>
<protein>
    <recommendedName>
        <fullName evidence="3">DUF4283 domain-containing protein</fullName>
    </recommendedName>
</protein>
<gene>
    <name evidence="1" type="ORF">Tsubulata_004019</name>
</gene>
<dbReference type="Proteomes" id="UP001141552">
    <property type="component" value="Unassembled WGS sequence"/>
</dbReference>
<reference evidence="1" key="1">
    <citation type="submission" date="2022-02" db="EMBL/GenBank/DDBJ databases">
        <authorList>
            <person name="Henning P.M."/>
            <person name="McCubbin A.G."/>
            <person name="Shore J.S."/>
        </authorList>
    </citation>
    <scope>NUCLEOTIDE SEQUENCE</scope>
    <source>
        <strain evidence="1">F60SS</strain>
        <tissue evidence="1">Leaves</tissue>
    </source>
</reference>
<dbReference type="EMBL" id="JAKUCV010001413">
    <property type="protein sequence ID" value="KAJ4846497.1"/>
    <property type="molecule type" value="Genomic_DNA"/>
</dbReference>
<comment type="caution">
    <text evidence="1">The sequence shown here is derived from an EMBL/GenBank/DDBJ whole genome shotgun (WGS) entry which is preliminary data.</text>
</comment>
<sequence>MKSYHLHRFWTLRRQLDGKNVVVSVLLPVQSTDSSSSSPASAIANLGARVNTDKQINLGVPPVVLPPTLPKVSSSPHSWASVAKGPPLHPLQFDKPIYAADSNVIQISLSQDGLYLFQYPTDSSLSRALQGGPWRIGGIPLFLRKWDVNIKPIDFSASVIPVWVQLKHVPFELMTNEGLSYLASTIGKPIHMNQDCSKLFSSDRVTICIDVDYSKPLLDELAVALDGCTRTIKISYSWKPICCDMCHKWGHHHLACPTKQPSVQWIPKVAAADSMKLVE</sequence>
<dbReference type="PANTHER" id="PTHR31286:SF165">
    <property type="entry name" value="DUF4283 DOMAIN-CONTAINING PROTEIN"/>
    <property type="match status" value="1"/>
</dbReference>
<dbReference type="OrthoDB" id="1751344at2759"/>
<keyword evidence="2" id="KW-1185">Reference proteome</keyword>
<dbReference type="PANTHER" id="PTHR31286">
    <property type="entry name" value="GLYCINE-RICH CELL WALL STRUCTURAL PROTEIN 1.8-LIKE"/>
    <property type="match status" value="1"/>
</dbReference>
<accession>A0A9Q0JMN1</accession>
<name>A0A9Q0JMN1_9ROSI</name>
<evidence type="ECO:0000313" key="1">
    <source>
        <dbReference type="EMBL" id="KAJ4846497.1"/>
    </source>
</evidence>